<dbReference type="InterPro" id="IPR021229">
    <property type="entry name" value="DUF2800"/>
</dbReference>
<dbReference type="Pfam" id="PF10926">
    <property type="entry name" value="DUF2800"/>
    <property type="match status" value="1"/>
</dbReference>
<organism evidence="1">
    <name type="scientific">uncultured Caudovirales phage</name>
    <dbReference type="NCBI Taxonomy" id="2100421"/>
    <lineage>
        <taxon>Viruses</taxon>
        <taxon>Duplodnaviria</taxon>
        <taxon>Heunggongvirae</taxon>
        <taxon>Uroviricota</taxon>
        <taxon>Caudoviricetes</taxon>
        <taxon>Peduoviridae</taxon>
        <taxon>Maltschvirus</taxon>
        <taxon>Maltschvirus maltsch</taxon>
    </lineage>
</organism>
<accession>A0A6J5MVJ2</accession>
<proteinExistence type="predicted"/>
<gene>
    <name evidence="1" type="ORF">UFOVP515_41</name>
</gene>
<dbReference type="Gene3D" id="3.90.320.10">
    <property type="match status" value="1"/>
</dbReference>
<evidence type="ECO:0000313" key="1">
    <source>
        <dbReference type="EMBL" id="CAB4147689.1"/>
    </source>
</evidence>
<sequence>MIKLRPSAATRWLSCPASVRLCADIPYQPAGEAAQIGTAIHEVAETAYLTNASPYDWIGQTVKDIVITEQNADFAQAHVNHIRDLELRLGTLKVEQYVTVYKDKEIELGGTADVVAWNDEKSTLVIADLKTGRGYVDADSDQMKIYAIGAMRHAKTEFSNIELSIIQPHHGEPRTHKITFKELNDWAATRLTPAIQAIKKGDTDPTPTEDGCQWCPAKAVCPAQRKGFEVIAATPNLAVMTKEEMKSLATTLTPEQIADLLDRAPLVEKFIDAVRDHAVKRIEDGAVIKGWQMTAKRAYRKWIDENDAKIKLHDAGIPADKLVSSELISPSEAAKLLPKESKDLIDTLTKKESSGLTLARDYSLGQ</sequence>
<dbReference type="EMBL" id="LR796482">
    <property type="protein sequence ID" value="CAB4147689.1"/>
    <property type="molecule type" value="Genomic_DNA"/>
</dbReference>
<name>A0A6J5MVJ2_9CAUD</name>
<dbReference type="InterPro" id="IPR011604">
    <property type="entry name" value="PDDEXK-like_dom_sf"/>
</dbReference>
<protein>
    <submittedName>
        <fullName evidence="1">Uncharacterized protein</fullName>
    </submittedName>
</protein>
<reference evidence="1" key="1">
    <citation type="submission" date="2020-04" db="EMBL/GenBank/DDBJ databases">
        <authorList>
            <person name="Chiriac C."/>
            <person name="Salcher M."/>
            <person name="Ghai R."/>
            <person name="Kavagutti S V."/>
        </authorList>
    </citation>
    <scope>NUCLEOTIDE SEQUENCE</scope>
</reference>